<name>A0A4S8KIL6_DENBC</name>
<dbReference type="AlphaFoldDB" id="A0A4S8KIL6"/>
<evidence type="ECO:0000313" key="1">
    <source>
        <dbReference type="EMBL" id="THU75240.1"/>
    </source>
</evidence>
<gene>
    <name evidence="1" type="ORF">K435DRAFT_881278</name>
</gene>
<reference evidence="1 2" key="1">
    <citation type="journal article" date="2019" name="Nat. Ecol. Evol.">
        <title>Megaphylogeny resolves global patterns of mushroom evolution.</title>
        <authorList>
            <person name="Varga T."/>
            <person name="Krizsan K."/>
            <person name="Foldi C."/>
            <person name="Dima B."/>
            <person name="Sanchez-Garcia M."/>
            <person name="Sanchez-Ramirez S."/>
            <person name="Szollosi G.J."/>
            <person name="Szarkandi J.G."/>
            <person name="Papp V."/>
            <person name="Albert L."/>
            <person name="Andreopoulos W."/>
            <person name="Angelini C."/>
            <person name="Antonin V."/>
            <person name="Barry K.W."/>
            <person name="Bougher N.L."/>
            <person name="Buchanan P."/>
            <person name="Buyck B."/>
            <person name="Bense V."/>
            <person name="Catcheside P."/>
            <person name="Chovatia M."/>
            <person name="Cooper J."/>
            <person name="Damon W."/>
            <person name="Desjardin D."/>
            <person name="Finy P."/>
            <person name="Geml J."/>
            <person name="Haridas S."/>
            <person name="Hughes K."/>
            <person name="Justo A."/>
            <person name="Karasinski D."/>
            <person name="Kautmanova I."/>
            <person name="Kiss B."/>
            <person name="Kocsube S."/>
            <person name="Kotiranta H."/>
            <person name="LaButti K.M."/>
            <person name="Lechner B.E."/>
            <person name="Liimatainen K."/>
            <person name="Lipzen A."/>
            <person name="Lukacs Z."/>
            <person name="Mihaltcheva S."/>
            <person name="Morgado L.N."/>
            <person name="Niskanen T."/>
            <person name="Noordeloos M.E."/>
            <person name="Ohm R.A."/>
            <person name="Ortiz-Santana B."/>
            <person name="Ovrebo C."/>
            <person name="Racz N."/>
            <person name="Riley R."/>
            <person name="Savchenko A."/>
            <person name="Shiryaev A."/>
            <person name="Soop K."/>
            <person name="Spirin V."/>
            <person name="Szebenyi C."/>
            <person name="Tomsovsky M."/>
            <person name="Tulloss R.E."/>
            <person name="Uehling J."/>
            <person name="Grigoriev I.V."/>
            <person name="Vagvolgyi C."/>
            <person name="Papp T."/>
            <person name="Martin F.M."/>
            <person name="Miettinen O."/>
            <person name="Hibbett D.S."/>
            <person name="Nagy L.G."/>
        </authorList>
    </citation>
    <scope>NUCLEOTIDE SEQUENCE [LARGE SCALE GENOMIC DNA]</scope>
    <source>
        <strain evidence="1 2">CBS 962.96</strain>
    </source>
</reference>
<organism evidence="1 2">
    <name type="scientific">Dendrothele bispora (strain CBS 962.96)</name>
    <dbReference type="NCBI Taxonomy" id="1314807"/>
    <lineage>
        <taxon>Eukaryota</taxon>
        <taxon>Fungi</taxon>
        <taxon>Dikarya</taxon>
        <taxon>Basidiomycota</taxon>
        <taxon>Agaricomycotina</taxon>
        <taxon>Agaricomycetes</taxon>
        <taxon>Agaricomycetidae</taxon>
        <taxon>Agaricales</taxon>
        <taxon>Agaricales incertae sedis</taxon>
        <taxon>Dendrothele</taxon>
    </lineage>
</organism>
<dbReference type="EMBL" id="ML182577">
    <property type="protein sequence ID" value="THU75240.1"/>
    <property type="molecule type" value="Genomic_DNA"/>
</dbReference>
<sequence length="200" mass="23038">MPTSSTLQGTTDLSTFFSSEQSTETFENLLSRLENLPLSKPDTIRKLTTYSREAFIIGARSVLYAHLSGETTLFPLWIISWWDALSTHFQDFKKPWLHVSTWVVECRSSKNHCLRQEADITFQLLNSVSYNQKTRDGVPFARLWRLLGTFWMNSTAIEAMLDVLRATVEVDEKLASRFWICNTDITEKVVGFSQVKVEML</sequence>
<accession>A0A4S8KIL6</accession>
<dbReference type="Proteomes" id="UP000297245">
    <property type="component" value="Unassembled WGS sequence"/>
</dbReference>
<dbReference type="OrthoDB" id="2979847at2759"/>
<proteinExistence type="predicted"/>
<keyword evidence="2" id="KW-1185">Reference proteome</keyword>
<protein>
    <submittedName>
        <fullName evidence="1">Uncharacterized protein</fullName>
    </submittedName>
</protein>
<evidence type="ECO:0000313" key="2">
    <source>
        <dbReference type="Proteomes" id="UP000297245"/>
    </source>
</evidence>